<dbReference type="RefSeq" id="WP_359986349.1">
    <property type="nucleotide sequence ID" value="NZ_JBEZLS010000023.1"/>
</dbReference>
<dbReference type="PANTHER" id="PTHR30055">
    <property type="entry name" value="HTH-TYPE TRANSCRIPTIONAL REGULATOR RUTR"/>
    <property type="match status" value="1"/>
</dbReference>
<feature type="domain" description="HTH tetR-type" evidence="3">
    <location>
        <begin position="19"/>
        <end position="79"/>
    </location>
</feature>
<evidence type="ECO:0000256" key="2">
    <source>
        <dbReference type="PROSITE-ProRule" id="PRU00335"/>
    </source>
</evidence>
<dbReference type="PANTHER" id="PTHR30055:SF146">
    <property type="entry name" value="HTH-TYPE TRANSCRIPTIONAL DUAL REGULATOR CECR"/>
    <property type="match status" value="1"/>
</dbReference>
<dbReference type="SUPFAM" id="SSF48498">
    <property type="entry name" value="Tetracyclin repressor-like, C-terminal domain"/>
    <property type="match status" value="1"/>
</dbReference>
<dbReference type="InterPro" id="IPR039536">
    <property type="entry name" value="TetR_C_Proteobacteria"/>
</dbReference>
<accession>A0ABV3EBY7</accession>
<reference evidence="4 5" key="1">
    <citation type="submission" date="2024-06" db="EMBL/GenBank/DDBJ databases">
        <title>The Natural Products Discovery Center: Release of the First 8490 Sequenced Strains for Exploring Actinobacteria Biosynthetic Diversity.</title>
        <authorList>
            <person name="Kalkreuter E."/>
            <person name="Kautsar S.A."/>
            <person name="Yang D."/>
            <person name="Bader C.D."/>
            <person name="Teijaro C.N."/>
            <person name="Fluegel L."/>
            <person name="Davis C.M."/>
            <person name="Simpson J.R."/>
            <person name="Lauterbach L."/>
            <person name="Steele A.D."/>
            <person name="Gui C."/>
            <person name="Meng S."/>
            <person name="Li G."/>
            <person name="Viehrig K."/>
            <person name="Ye F."/>
            <person name="Su P."/>
            <person name="Kiefer A.F."/>
            <person name="Nichols A."/>
            <person name="Cepeda A.J."/>
            <person name="Yan W."/>
            <person name="Fan B."/>
            <person name="Jiang Y."/>
            <person name="Adhikari A."/>
            <person name="Zheng C.-J."/>
            <person name="Schuster L."/>
            <person name="Cowan T.M."/>
            <person name="Smanski M.J."/>
            <person name="Chevrette M.G."/>
            <person name="De Carvalho L.P.S."/>
            <person name="Shen B."/>
        </authorList>
    </citation>
    <scope>NUCLEOTIDE SEQUENCE [LARGE SCALE GENOMIC DNA]</scope>
    <source>
        <strain evidence="4 5">NPDC048274</strain>
    </source>
</reference>
<evidence type="ECO:0000313" key="5">
    <source>
        <dbReference type="Proteomes" id="UP001551582"/>
    </source>
</evidence>
<evidence type="ECO:0000259" key="3">
    <source>
        <dbReference type="PROSITE" id="PS50977"/>
    </source>
</evidence>
<dbReference type="Pfam" id="PF00440">
    <property type="entry name" value="TetR_N"/>
    <property type="match status" value="1"/>
</dbReference>
<dbReference type="InterPro" id="IPR009057">
    <property type="entry name" value="Homeodomain-like_sf"/>
</dbReference>
<proteinExistence type="predicted"/>
<gene>
    <name evidence="4" type="ORF">AB0D65_27710</name>
</gene>
<dbReference type="InterPro" id="IPR001647">
    <property type="entry name" value="HTH_TetR"/>
</dbReference>
<evidence type="ECO:0000313" key="4">
    <source>
        <dbReference type="EMBL" id="MEU9354666.1"/>
    </source>
</evidence>
<dbReference type="Gene3D" id="1.10.357.10">
    <property type="entry name" value="Tetracycline Repressor, domain 2"/>
    <property type="match status" value="1"/>
</dbReference>
<dbReference type="PROSITE" id="PS50977">
    <property type="entry name" value="HTH_TETR_2"/>
    <property type="match status" value="1"/>
</dbReference>
<dbReference type="PRINTS" id="PR00455">
    <property type="entry name" value="HTHTETR"/>
</dbReference>
<organism evidence="4 5">
    <name type="scientific">Streptomyces griseoloalbus</name>
    <dbReference type="NCBI Taxonomy" id="67303"/>
    <lineage>
        <taxon>Bacteria</taxon>
        <taxon>Bacillati</taxon>
        <taxon>Actinomycetota</taxon>
        <taxon>Actinomycetes</taxon>
        <taxon>Kitasatosporales</taxon>
        <taxon>Streptomycetaceae</taxon>
        <taxon>Streptomyces</taxon>
    </lineage>
</organism>
<comment type="caution">
    <text evidence="4">The sequence shown here is derived from an EMBL/GenBank/DDBJ whole genome shotgun (WGS) entry which is preliminary data.</text>
</comment>
<evidence type="ECO:0000256" key="1">
    <source>
        <dbReference type="ARBA" id="ARBA00023125"/>
    </source>
</evidence>
<dbReference type="Pfam" id="PF14246">
    <property type="entry name" value="TetR_C_7"/>
    <property type="match status" value="1"/>
</dbReference>
<protein>
    <submittedName>
        <fullName evidence="4">TetR/AcrR family transcriptional regulator</fullName>
    </submittedName>
</protein>
<dbReference type="InterPro" id="IPR036271">
    <property type="entry name" value="Tet_transcr_reg_TetR-rel_C_sf"/>
</dbReference>
<feature type="DNA-binding region" description="H-T-H motif" evidence="2">
    <location>
        <begin position="42"/>
        <end position="61"/>
    </location>
</feature>
<dbReference type="Gene3D" id="1.10.10.60">
    <property type="entry name" value="Homeodomain-like"/>
    <property type="match status" value="1"/>
</dbReference>
<dbReference type="InterPro" id="IPR050109">
    <property type="entry name" value="HTH-type_TetR-like_transc_reg"/>
</dbReference>
<keyword evidence="1 2" id="KW-0238">DNA-binding</keyword>
<keyword evidence="5" id="KW-1185">Reference proteome</keyword>
<dbReference type="EMBL" id="JBEZLS010000023">
    <property type="protein sequence ID" value="MEU9354666.1"/>
    <property type="molecule type" value="Genomic_DNA"/>
</dbReference>
<dbReference type="Proteomes" id="UP001551582">
    <property type="component" value="Unassembled WGS sequence"/>
</dbReference>
<dbReference type="SUPFAM" id="SSF46689">
    <property type="entry name" value="Homeodomain-like"/>
    <property type="match status" value="1"/>
</dbReference>
<name>A0ABV3EBY7_9ACTN</name>
<sequence length="227" mass="24695">MTEATMTATSPRQAPRGRIDKRQAILDAAFTVFAREGYANACVKRIAAEARVAKPTVYNHLNDKANLFHHAMKLAAETALTENLRVVERLAAPDDDLRGALEDVGHRLLRCHCSDRSSALRRLVYAEACRFPDLLDVMQVSGTSRVTEALADRFARLTLGGRLRTPDPVEAAEQFLALLTGPVETRSRFGTRSLPDQELQALARAASGTFLSAFGPSAATPADARGH</sequence>